<dbReference type="Pfam" id="PF01507">
    <property type="entry name" value="PAPS_reduct"/>
    <property type="match status" value="1"/>
</dbReference>
<evidence type="ECO:0000313" key="3">
    <source>
        <dbReference type="Proteomes" id="UP000198654"/>
    </source>
</evidence>
<dbReference type="PANTHER" id="PTHR43196:SF2">
    <property type="entry name" value="PHOSPHOADENOSINE PHOSPHOSULFATE REDUCTASE"/>
    <property type="match status" value="1"/>
</dbReference>
<keyword evidence="2" id="KW-0808">Transferase</keyword>
<dbReference type="STRING" id="119000.SAMN05661010_02542"/>
<dbReference type="OrthoDB" id="9794018at2"/>
<protein>
    <submittedName>
        <fullName evidence="2">3'-phosphoadenosine 5'-phosphosulfate sulfotransferase (PAPS reductase)/FAD synthetase</fullName>
    </submittedName>
</protein>
<dbReference type="InterPro" id="IPR014729">
    <property type="entry name" value="Rossmann-like_a/b/a_fold"/>
</dbReference>
<accession>A0A1G9MVQ8</accession>
<dbReference type="Gene3D" id="3.40.50.620">
    <property type="entry name" value="HUPs"/>
    <property type="match status" value="1"/>
</dbReference>
<dbReference type="EMBL" id="FNGI01000007">
    <property type="protein sequence ID" value="SDL78376.1"/>
    <property type="molecule type" value="Genomic_DNA"/>
</dbReference>
<evidence type="ECO:0000313" key="2">
    <source>
        <dbReference type="EMBL" id="SDL78376.1"/>
    </source>
</evidence>
<name>A0A1G9MVQ8_9GAMM</name>
<organism evidence="2 3">
    <name type="scientific">Modicisalibacter muralis</name>
    <dbReference type="NCBI Taxonomy" id="119000"/>
    <lineage>
        <taxon>Bacteria</taxon>
        <taxon>Pseudomonadati</taxon>
        <taxon>Pseudomonadota</taxon>
        <taxon>Gammaproteobacteria</taxon>
        <taxon>Oceanospirillales</taxon>
        <taxon>Halomonadaceae</taxon>
        <taxon>Modicisalibacter</taxon>
    </lineage>
</organism>
<gene>
    <name evidence="2" type="ORF">SAMN05661010_02542</name>
</gene>
<dbReference type="RefSeq" id="WP_089729123.1">
    <property type="nucleotide sequence ID" value="NZ_FNGI01000007.1"/>
</dbReference>
<evidence type="ECO:0000259" key="1">
    <source>
        <dbReference type="Pfam" id="PF01507"/>
    </source>
</evidence>
<dbReference type="InterPro" id="IPR050128">
    <property type="entry name" value="Sulfate_adenylyltrnsfr_sub2"/>
</dbReference>
<reference evidence="2 3" key="1">
    <citation type="submission" date="2016-10" db="EMBL/GenBank/DDBJ databases">
        <authorList>
            <person name="de Groot N.N."/>
        </authorList>
    </citation>
    <scope>NUCLEOTIDE SEQUENCE [LARGE SCALE GENOMIC DNA]</scope>
    <source>
        <strain evidence="2 3">DSM 14789</strain>
    </source>
</reference>
<proteinExistence type="predicted"/>
<dbReference type="GO" id="GO:0016740">
    <property type="term" value="F:transferase activity"/>
    <property type="evidence" value="ECO:0007669"/>
    <property type="project" value="UniProtKB-KW"/>
</dbReference>
<feature type="domain" description="Phosphoadenosine phosphosulphate reductase" evidence="1">
    <location>
        <begin position="32"/>
        <end position="205"/>
    </location>
</feature>
<dbReference type="PANTHER" id="PTHR43196">
    <property type="entry name" value="SULFATE ADENYLYLTRANSFERASE SUBUNIT 2"/>
    <property type="match status" value="1"/>
</dbReference>
<dbReference type="AlphaFoldDB" id="A0A1G9MVQ8"/>
<dbReference type="SUPFAM" id="SSF52402">
    <property type="entry name" value="Adenine nucleotide alpha hydrolases-like"/>
    <property type="match status" value="1"/>
</dbReference>
<dbReference type="Proteomes" id="UP000198654">
    <property type="component" value="Unassembled WGS sequence"/>
</dbReference>
<keyword evidence="3" id="KW-1185">Reference proteome</keyword>
<sequence length="289" mass="32420">MSTRVPRLEALRSEASRILETAIEQYQPAAVFALFSGGHDSLTCTHMAAEILGERLTGVAHIDTGIGIPETQQFVKDVCGHYKWPLQIYRASENTYANGTPNPQVYEEIILEHGFPGGPAHQFMYTRLKGRQVERLVRDYRGKRGNKVMLITGVRREESTRRMGTVREVNVVSGGQVWVAPMINVTSQDQHDYMAACELPRSPVKEKLCMSGECLCGAFAHRGELAEIAYWYPDVADRIHRLEQAVLAKHGRTNGWEGRDDDFKYNRQGFLPLCVGCEQRAELASVVAP</sequence>
<dbReference type="InterPro" id="IPR002500">
    <property type="entry name" value="PAPS_reduct_dom"/>
</dbReference>